<protein>
    <submittedName>
        <fullName evidence="1">Uncharacterized protein</fullName>
    </submittedName>
</protein>
<evidence type="ECO:0000313" key="2">
    <source>
        <dbReference type="Proteomes" id="UP000663845"/>
    </source>
</evidence>
<sequence>MNIIEEMQDIEDEQISPIIQIFERLTFERGHEVQD</sequence>
<organism evidence="1 2">
    <name type="scientific">Adineta steineri</name>
    <dbReference type="NCBI Taxonomy" id="433720"/>
    <lineage>
        <taxon>Eukaryota</taxon>
        <taxon>Metazoa</taxon>
        <taxon>Spiralia</taxon>
        <taxon>Gnathifera</taxon>
        <taxon>Rotifera</taxon>
        <taxon>Eurotatoria</taxon>
        <taxon>Bdelloidea</taxon>
        <taxon>Adinetida</taxon>
        <taxon>Adinetidae</taxon>
        <taxon>Adineta</taxon>
    </lineage>
</organism>
<dbReference type="AlphaFoldDB" id="A0A815HRS2"/>
<dbReference type="EMBL" id="CAJNOG010000786">
    <property type="protein sequence ID" value="CAF1357602.1"/>
    <property type="molecule type" value="Genomic_DNA"/>
</dbReference>
<gene>
    <name evidence="1" type="ORF">JYZ213_LOCUS35397</name>
</gene>
<feature type="non-terminal residue" evidence="1">
    <location>
        <position position="35"/>
    </location>
</feature>
<reference evidence="1" key="1">
    <citation type="submission" date="2021-02" db="EMBL/GenBank/DDBJ databases">
        <authorList>
            <person name="Nowell W R."/>
        </authorList>
    </citation>
    <scope>NUCLEOTIDE SEQUENCE</scope>
</reference>
<comment type="caution">
    <text evidence="1">The sequence shown here is derived from an EMBL/GenBank/DDBJ whole genome shotgun (WGS) entry which is preliminary data.</text>
</comment>
<evidence type="ECO:0000313" key="1">
    <source>
        <dbReference type="EMBL" id="CAF1357602.1"/>
    </source>
</evidence>
<accession>A0A815HRS2</accession>
<dbReference type="Proteomes" id="UP000663845">
    <property type="component" value="Unassembled WGS sequence"/>
</dbReference>
<name>A0A815HRS2_9BILA</name>
<proteinExistence type="predicted"/>